<name>A0ABU4HM13_9ACTN</name>
<organism evidence="2 3">
    <name type="scientific">Conexibacter stalactiti</name>
    <dbReference type="NCBI Taxonomy" id="1940611"/>
    <lineage>
        <taxon>Bacteria</taxon>
        <taxon>Bacillati</taxon>
        <taxon>Actinomycetota</taxon>
        <taxon>Thermoleophilia</taxon>
        <taxon>Solirubrobacterales</taxon>
        <taxon>Conexibacteraceae</taxon>
        <taxon>Conexibacter</taxon>
    </lineage>
</organism>
<comment type="caution">
    <text evidence="2">The sequence shown here is derived from an EMBL/GenBank/DDBJ whole genome shotgun (WGS) entry which is preliminary data.</text>
</comment>
<evidence type="ECO:0000313" key="2">
    <source>
        <dbReference type="EMBL" id="MDW5594332.1"/>
    </source>
</evidence>
<accession>A0ABU4HM13</accession>
<dbReference type="RefSeq" id="WP_318596603.1">
    <property type="nucleotide sequence ID" value="NZ_JAWSTH010000015.1"/>
</dbReference>
<dbReference type="EMBL" id="JAWSTH010000015">
    <property type="protein sequence ID" value="MDW5594332.1"/>
    <property type="molecule type" value="Genomic_DNA"/>
</dbReference>
<keyword evidence="3" id="KW-1185">Reference proteome</keyword>
<keyword evidence="1" id="KW-0732">Signal</keyword>
<reference evidence="2 3" key="2">
    <citation type="submission" date="2023-10" db="EMBL/GenBank/DDBJ databases">
        <authorList>
            <person name="Han X.F."/>
        </authorList>
    </citation>
    <scope>NUCLEOTIDE SEQUENCE [LARGE SCALE GENOMIC DNA]</scope>
    <source>
        <strain evidence="2 3">KCTC 39840</strain>
    </source>
</reference>
<feature type="signal peptide" evidence="1">
    <location>
        <begin position="1"/>
        <end position="32"/>
    </location>
</feature>
<gene>
    <name evidence="2" type="ORF">R7226_08295</name>
</gene>
<protein>
    <submittedName>
        <fullName evidence="2">Uncharacterized protein</fullName>
    </submittedName>
</protein>
<reference evidence="3" key="1">
    <citation type="submission" date="2023-07" db="EMBL/GenBank/DDBJ databases">
        <title>Conexibacter stalactiti sp. nov., isolated from stalactites in a lava cave and emended description of the genus Conexibacter.</title>
        <authorList>
            <person name="Lee S.D."/>
        </authorList>
    </citation>
    <scope>NUCLEOTIDE SEQUENCE [LARGE SCALE GENOMIC DNA]</scope>
    <source>
        <strain evidence="3">KCTC 39840</strain>
    </source>
</reference>
<feature type="chain" id="PRO_5046629580" evidence="1">
    <location>
        <begin position="33"/>
        <end position="457"/>
    </location>
</feature>
<evidence type="ECO:0000256" key="1">
    <source>
        <dbReference type="SAM" id="SignalP"/>
    </source>
</evidence>
<evidence type="ECO:0000313" key="3">
    <source>
        <dbReference type="Proteomes" id="UP001284601"/>
    </source>
</evidence>
<sequence>MTRGRTARARAARRAVLLAAAAIGAVAPAAAAATPGENLGRSLNGGVVTDGHRTAAFHLDAETLRIVRDGATRDVALPPNCSPSTAYANGLGLSAAGGGQLLLVCMVQRPDAAPGQLAREPRLIDAATGVMHVPAGIAEWRTQPESPTVYHFDGVGAAGISAYAWDHGRPAMPVARDWRTGALLPQPGETPQDAGKVADLDRSDGVQRMCAPLARFGSEQGADWGFWPYQYEAPYGVGQQPAVGPIVVQRCGERTTTTIADDSPSLQIGRGHVVGASTERRFAYAFGCGVRLDWSVVDGGRTIGLLDDAVVLAELDAAAGGSRIVRVPLDGLCARAATAGRTVVASGGRDVTAAVRALSYADTPTGASARRLASLRVRAPQLTLGPAGRTRLTLGRTASTVRWRIGDSGRWRAAGESGRGWRIDLPRLGRERLLTVRTSAGDGEAATVAVRVRPGRR</sequence>
<dbReference type="Proteomes" id="UP001284601">
    <property type="component" value="Unassembled WGS sequence"/>
</dbReference>
<proteinExistence type="predicted"/>